<evidence type="ECO:0000313" key="1">
    <source>
        <dbReference type="EMBL" id="GHC62257.1"/>
    </source>
</evidence>
<sequence>MSKDRMALGSTEPMAWGDDVTRSALPEALLHPAAVSAVVAAMPVSTARRGMPLRCEIFN</sequence>
<evidence type="ECO:0008006" key="3">
    <source>
        <dbReference type="Google" id="ProtNLM"/>
    </source>
</evidence>
<organism evidence="1 2">
    <name type="scientific">Streptomyces cinnamoneus</name>
    <name type="common">Streptoverticillium cinnamoneum</name>
    <dbReference type="NCBI Taxonomy" id="53446"/>
    <lineage>
        <taxon>Bacteria</taxon>
        <taxon>Bacillati</taxon>
        <taxon>Actinomycetota</taxon>
        <taxon>Actinomycetes</taxon>
        <taxon>Kitasatosporales</taxon>
        <taxon>Streptomycetaceae</taxon>
        <taxon>Streptomyces</taxon>
        <taxon>Streptomyces cinnamoneus group</taxon>
    </lineage>
</organism>
<reference evidence="1" key="1">
    <citation type="journal article" date="2014" name="Int. J. Syst. Evol. Microbiol.">
        <title>Complete genome sequence of Corynebacterium casei LMG S-19264T (=DSM 44701T), isolated from a smear-ripened cheese.</title>
        <authorList>
            <consortium name="US DOE Joint Genome Institute (JGI-PGF)"/>
            <person name="Walter F."/>
            <person name="Albersmeier A."/>
            <person name="Kalinowski J."/>
            <person name="Ruckert C."/>
        </authorList>
    </citation>
    <scope>NUCLEOTIDE SEQUENCE</scope>
    <source>
        <strain evidence="1">JCM 4633</strain>
    </source>
</reference>
<dbReference type="EMBL" id="BMVB01000016">
    <property type="protein sequence ID" value="GHC62257.1"/>
    <property type="molecule type" value="Genomic_DNA"/>
</dbReference>
<accession>A0A918WNB2</accession>
<evidence type="ECO:0000313" key="2">
    <source>
        <dbReference type="Proteomes" id="UP000646244"/>
    </source>
</evidence>
<comment type="caution">
    <text evidence="1">The sequence shown here is derived from an EMBL/GenBank/DDBJ whole genome shotgun (WGS) entry which is preliminary data.</text>
</comment>
<dbReference type="Proteomes" id="UP000646244">
    <property type="component" value="Unassembled WGS sequence"/>
</dbReference>
<dbReference type="AlphaFoldDB" id="A0A918WNB2"/>
<name>A0A918WNB2_STRCJ</name>
<protein>
    <recommendedName>
        <fullName evidence="3">FXSXX-COOH protein</fullName>
    </recommendedName>
</protein>
<proteinExistence type="predicted"/>
<gene>
    <name evidence="1" type="ORF">GCM10010507_44290</name>
</gene>
<reference evidence="1" key="2">
    <citation type="submission" date="2020-09" db="EMBL/GenBank/DDBJ databases">
        <authorList>
            <person name="Sun Q."/>
            <person name="Ohkuma M."/>
        </authorList>
    </citation>
    <scope>NUCLEOTIDE SEQUENCE</scope>
    <source>
        <strain evidence="1">JCM 4633</strain>
    </source>
</reference>